<dbReference type="Gene3D" id="3.30.565.10">
    <property type="entry name" value="Histidine kinase-like ATPase, C-terminal domain"/>
    <property type="match status" value="1"/>
</dbReference>
<dbReference type="PANTHER" id="PTHR45339">
    <property type="entry name" value="HYBRID SIGNAL TRANSDUCTION HISTIDINE KINASE J"/>
    <property type="match status" value="1"/>
</dbReference>
<keyword evidence="19" id="KW-0614">Plasmid</keyword>
<evidence type="ECO:0000259" key="18">
    <source>
        <dbReference type="PROSITE" id="PS50113"/>
    </source>
</evidence>
<evidence type="ECO:0000256" key="11">
    <source>
        <dbReference type="ARBA" id="ARBA00023012"/>
    </source>
</evidence>
<dbReference type="RefSeq" id="WP_012167291.1">
    <property type="nucleotide sequence ID" value="NC_009928.1"/>
</dbReference>
<evidence type="ECO:0000256" key="8">
    <source>
        <dbReference type="ARBA" id="ARBA00022777"/>
    </source>
</evidence>
<evidence type="ECO:0000256" key="6">
    <source>
        <dbReference type="ARBA" id="ARBA00022692"/>
    </source>
</evidence>
<evidence type="ECO:0000256" key="13">
    <source>
        <dbReference type="PROSITE-ProRule" id="PRU00169"/>
    </source>
</evidence>
<dbReference type="SUPFAM" id="SSF55785">
    <property type="entry name" value="PYP-like sensor domain (PAS domain)"/>
    <property type="match status" value="1"/>
</dbReference>
<evidence type="ECO:0000256" key="7">
    <source>
        <dbReference type="ARBA" id="ARBA00022741"/>
    </source>
</evidence>
<dbReference type="SUPFAM" id="SSF52172">
    <property type="entry name" value="CheY-like"/>
    <property type="match status" value="1"/>
</dbReference>
<evidence type="ECO:0000256" key="10">
    <source>
        <dbReference type="ARBA" id="ARBA00022989"/>
    </source>
</evidence>
<evidence type="ECO:0000259" key="16">
    <source>
        <dbReference type="PROSITE" id="PS50110"/>
    </source>
</evidence>
<dbReference type="Pfam" id="PF00512">
    <property type="entry name" value="HisKA"/>
    <property type="match status" value="1"/>
</dbReference>
<dbReference type="GO" id="GO:0016020">
    <property type="term" value="C:membrane"/>
    <property type="evidence" value="ECO:0007669"/>
    <property type="project" value="UniProtKB-SubCell"/>
</dbReference>
<dbReference type="EC" id="2.7.13.3" evidence="3"/>
<feature type="domain" description="Response regulatory" evidence="16">
    <location>
        <begin position="438"/>
        <end position="581"/>
    </location>
</feature>
<dbReference type="InterPro" id="IPR001789">
    <property type="entry name" value="Sig_transdc_resp-reg_receiver"/>
</dbReference>
<dbReference type="InterPro" id="IPR013767">
    <property type="entry name" value="PAS_fold"/>
</dbReference>
<dbReference type="InterPro" id="IPR000700">
    <property type="entry name" value="PAS-assoc_C"/>
</dbReference>
<dbReference type="PROSITE" id="PS50112">
    <property type="entry name" value="PAS"/>
    <property type="match status" value="1"/>
</dbReference>
<comment type="subcellular location">
    <subcellularLocation>
        <location evidence="2">Membrane</location>
    </subcellularLocation>
</comment>
<dbReference type="KEGG" id="amr:AM1_C0014"/>
<dbReference type="InterPro" id="IPR011006">
    <property type="entry name" value="CheY-like_superfamily"/>
</dbReference>
<keyword evidence="8" id="KW-0418">Kinase</keyword>
<evidence type="ECO:0000256" key="14">
    <source>
        <dbReference type="SAM" id="Coils"/>
    </source>
</evidence>
<dbReference type="EMBL" id="CP000840">
    <property type="protein sequence ID" value="ABW32324.1"/>
    <property type="molecule type" value="Genomic_DNA"/>
</dbReference>
<keyword evidence="12" id="KW-0472">Membrane</keyword>
<dbReference type="InterPro" id="IPR035965">
    <property type="entry name" value="PAS-like_dom_sf"/>
</dbReference>
<evidence type="ECO:0000256" key="4">
    <source>
        <dbReference type="ARBA" id="ARBA00022553"/>
    </source>
</evidence>
<evidence type="ECO:0000256" key="1">
    <source>
        <dbReference type="ARBA" id="ARBA00000085"/>
    </source>
</evidence>
<reference evidence="19 20" key="1">
    <citation type="journal article" date="2008" name="Proc. Natl. Acad. Sci. U.S.A.">
        <title>Niche adaptation and genome expansion in the chlorophyll d-producing cyanobacterium Acaryochloris marina.</title>
        <authorList>
            <person name="Swingley W.D."/>
            <person name="Chen M."/>
            <person name="Cheung P.C."/>
            <person name="Conrad A.L."/>
            <person name="Dejesa L.C."/>
            <person name="Hao J."/>
            <person name="Honchak B.M."/>
            <person name="Karbach L.E."/>
            <person name="Kurdoglu A."/>
            <person name="Lahiri S."/>
            <person name="Mastrian S.D."/>
            <person name="Miyashita H."/>
            <person name="Page L."/>
            <person name="Ramakrishna P."/>
            <person name="Satoh S."/>
            <person name="Sattley W.M."/>
            <person name="Shimada Y."/>
            <person name="Taylor H.L."/>
            <person name="Tomo T."/>
            <person name="Tsuchiya T."/>
            <person name="Wang Z.T."/>
            <person name="Raymond J."/>
            <person name="Mimuro M."/>
            <person name="Blankenship R.E."/>
            <person name="Touchman J.W."/>
        </authorList>
    </citation>
    <scope>NUCLEOTIDE SEQUENCE [LARGE SCALE GENOMIC DNA]</scope>
    <source>
        <strain evidence="20">MBIC 11017</strain>
        <plasmid evidence="20">Plasmid pREB3</plasmid>
    </source>
</reference>
<evidence type="ECO:0000256" key="2">
    <source>
        <dbReference type="ARBA" id="ARBA00004370"/>
    </source>
</evidence>
<dbReference type="CDD" id="cd00082">
    <property type="entry name" value="HisKA"/>
    <property type="match status" value="1"/>
</dbReference>
<dbReference type="PROSITE" id="PS50113">
    <property type="entry name" value="PAC"/>
    <property type="match status" value="1"/>
</dbReference>
<feature type="domain" description="Histidine kinase" evidence="15">
    <location>
        <begin position="190"/>
        <end position="413"/>
    </location>
</feature>
<dbReference type="GO" id="GO:0006355">
    <property type="term" value="P:regulation of DNA-templated transcription"/>
    <property type="evidence" value="ECO:0007669"/>
    <property type="project" value="InterPro"/>
</dbReference>
<dbReference type="FunFam" id="1.10.287.130:FF:000004">
    <property type="entry name" value="Ethylene receptor 1"/>
    <property type="match status" value="1"/>
</dbReference>
<feature type="coiled-coil region" evidence="14">
    <location>
        <begin position="145"/>
        <end position="172"/>
    </location>
</feature>
<keyword evidence="14" id="KW-0175">Coiled coil</keyword>
<evidence type="ECO:0000259" key="15">
    <source>
        <dbReference type="PROSITE" id="PS50109"/>
    </source>
</evidence>
<dbReference type="InterPro" id="IPR005467">
    <property type="entry name" value="His_kinase_dom"/>
</dbReference>
<dbReference type="InterPro" id="IPR003661">
    <property type="entry name" value="HisK_dim/P_dom"/>
</dbReference>
<dbReference type="Proteomes" id="UP000000268">
    <property type="component" value="Plasmid pREB3"/>
</dbReference>
<dbReference type="AlphaFoldDB" id="A8ZMB3"/>
<dbReference type="InterPro" id="IPR003594">
    <property type="entry name" value="HATPase_dom"/>
</dbReference>
<accession>A8ZMB3</accession>
<dbReference type="Pfam" id="PF00072">
    <property type="entry name" value="Response_reg"/>
    <property type="match status" value="1"/>
</dbReference>
<feature type="domain" description="PAS" evidence="17">
    <location>
        <begin position="20"/>
        <end position="88"/>
    </location>
</feature>
<dbReference type="PROSITE" id="PS50110">
    <property type="entry name" value="RESPONSE_REGULATORY"/>
    <property type="match status" value="1"/>
</dbReference>
<proteinExistence type="predicted"/>
<dbReference type="NCBIfam" id="TIGR00229">
    <property type="entry name" value="sensory_box"/>
    <property type="match status" value="1"/>
</dbReference>
<dbReference type="PRINTS" id="PR00344">
    <property type="entry name" value="BCTRLSENSOR"/>
</dbReference>
<keyword evidence="9" id="KW-0067">ATP-binding</keyword>
<dbReference type="CDD" id="cd17546">
    <property type="entry name" value="REC_hyHK_CKI1_RcsC-like"/>
    <property type="match status" value="1"/>
</dbReference>
<evidence type="ECO:0000313" key="20">
    <source>
        <dbReference type="Proteomes" id="UP000000268"/>
    </source>
</evidence>
<evidence type="ECO:0000256" key="12">
    <source>
        <dbReference type="ARBA" id="ARBA00023136"/>
    </source>
</evidence>
<feature type="modified residue" description="4-aspartylphosphate" evidence="13">
    <location>
        <position position="487"/>
    </location>
</feature>
<keyword evidence="20" id="KW-1185">Reference proteome</keyword>
<evidence type="ECO:0000313" key="19">
    <source>
        <dbReference type="EMBL" id="ABW32324.1"/>
    </source>
</evidence>
<dbReference type="Pfam" id="PF00989">
    <property type="entry name" value="PAS"/>
    <property type="match status" value="1"/>
</dbReference>
<dbReference type="HOGENOM" id="CLU_000445_114_15_3"/>
<dbReference type="Gene3D" id="1.10.287.130">
    <property type="match status" value="1"/>
</dbReference>
<keyword evidence="10" id="KW-1133">Transmembrane helix</keyword>
<keyword evidence="7" id="KW-0547">Nucleotide-binding</keyword>
<dbReference type="SMART" id="SM00387">
    <property type="entry name" value="HATPase_c"/>
    <property type="match status" value="1"/>
</dbReference>
<feature type="domain" description="PAC" evidence="18">
    <location>
        <begin position="102"/>
        <end position="154"/>
    </location>
</feature>
<organism evidence="19 20">
    <name type="scientific">Acaryochloris marina (strain MBIC 11017)</name>
    <dbReference type="NCBI Taxonomy" id="329726"/>
    <lineage>
        <taxon>Bacteria</taxon>
        <taxon>Bacillati</taxon>
        <taxon>Cyanobacteriota</taxon>
        <taxon>Cyanophyceae</taxon>
        <taxon>Acaryochloridales</taxon>
        <taxon>Acaryochloridaceae</taxon>
        <taxon>Acaryochloris</taxon>
    </lineage>
</organism>
<dbReference type="Gene3D" id="3.30.450.20">
    <property type="entry name" value="PAS domain"/>
    <property type="match status" value="1"/>
</dbReference>
<protein>
    <recommendedName>
        <fullName evidence="3">histidine kinase</fullName>
        <ecNumber evidence="3">2.7.13.3</ecNumber>
    </recommendedName>
</protein>
<dbReference type="GO" id="GO:0005524">
    <property type="term" value="F:ATP binding"/>
    <property type="evidence" value="ECO:0007669"/>
    <property type="project" value="UniProtKB-KW"/>
</dbReference>
<dbReference type="InterPro" id="IPR004358">
    <property type="entry name" value="Sig_transdc_His_kin-like_C"/>
</dbReference>
<dbReference type="InterPro" id="IPR001610">
    <property type="entry name" value="PAC"/>
</dbReference>
<geneLocation type="plasmid" evidence="19 20">
    <name>pREB3</name>
</geneLocation>
<name>A8ZMB3_ACAM1</name>
<evidence type="ECO:0000256" key="3">
    <source>
        <dbReference type="ARBA" id="ARBA00012438"/>
    </source>
</evidence>
<dbReference type="SMART" id="SM00091">
    <property type="entry name" value="PAS"/>
    <property type="match status" value="1"/>
</dbReference>
<keyword evidence="6" id="KW-0812">Transmembrane</keyword>
<evidence type="ECO:0000256" key="9">
    <source>
        <dbReference type="ARBA" id="ARBA00022840"/>
    </source>
</evidence>
<evidence type="ECO:0000256" key="5">
    <source>
        <dbReference type="ARBA" id="ARBA00022679"/>
    </source>
</evidence>
<dbReference type="InterPro" id="IPR036890">
    <property type="entry name" value="HATPase_C_sf"/>
</dbReference>
<dbReference type="PROSITE" id="PS50109">
    <property type="entry name" value="HIS_KIN"/>
    <property type="match status" value="1"/>
</dbReference>
<dbReference type="SUPFAM" id="SSF47384">
    <property type="entry name" value="Homodimeric domain of signal transducing histidine kinase"/>
    <property type="match status" value="1"/>
</dbReference>
<keyword evidence="11" id="KW-0902">Two-component regulatory system</keyword>
<dbReference type="SUPFAM" id="SSF55874">
    <property type="entry name" value="ATPase domain of HSP90 chaperone/DNA topoisomerase II/histidine kinase"/>
    <property type="match status" value="1"/>
</dbReference>
<dbReference type="SMART" id="SM00086">
    <property type="entry name" value="PAC"/>
    <property type="match status" value="1"/>
</dbReference>
<dbReference type="PANTHER" id="PTHR45339:SF1">
    <property type="entry name" value="HYBRID SIGNAL TRANSDUCTION HISTIDINE KINASE J"/>
    <property type="match status" value="1"/>
</dbReference>
<keyword evidence="5" id="KW-0808">Transferase</keyword>
<keyword evidence="4 13" id="KW-0597">Phosphoprotein</keyword>
<dbReference type="GO" id="GO:0000155">
    <property type="term" value="F:phosphorelay sensor kinase activity"/>
    <property type="evidence" value="ECO:0007669"/>
    <property type="project" value="InterPro"/>
</dbReference>
<sequence>MTEKFEADSLQLLQTWQQTILDSADFIVISTDINGVVQTLNAGALKQFGYSSEEIIGRVTPIIFHDSAEIVLRAQVLSKELGRVIEADVETLIVKARMGMADENIWTLIRKDHSQFMVCLSVKALRDASGQLKGFLGIGKDVTAQQETEAALRCLNANLEQLVEERTSQLNTAIETAEIANQAKSKFIANMSHEFRTPLNAIMGFSQLLLRDRRITPDQQSRLDVIYRSGEHLLSLVNEVITLSKIEDGVLTYEPKDVNLYHLCEGVKELFSLQASSKDIQLQLRIAPDVPRFIRTDAQKLRQILINLLGNALKYTKRGSVECRVQWRPPRTETLPHHIEFSIQDTGPGIPQHLLPKLFEHFVQDPLTRDKFGGIGLGLCICQRFVHLMGGDISIESTEDHGTIVDFYIQVDLGESFQEPIVTQATVVGIEEPQSSLRVLVVEDHQDTQEMLVNLLETVGFIVRSARGGLQAISLWQEWCPHLILMDWQMPEMNGYQTTQRIRQLESENDSSCLRVSGEYPLLADKAAADPIVVEGRTAIIALTASVFEDTKKESKESGCDGFLCKPFQESLLFKIIAEHLEVKYTYQKPDFMNGHSDPVKVSNPRSSKELLEEVSQLSEDWLLSFEQAALELDEEVLHNMLSDISSQHPLLTEELNRLLTNLRFDIILDLVQQAIN</sequence>
<dbReference type="Gene3D" id="3.40.50.2300">
    <property type="match status" value="1"/>
</dbReference>
<dbReference type="InterPro" id="IPR036097">
    <property type="entry name" value="HisK_dim/P_sf"/>
</dbReference>
<dbReference type="CDD" id="cd00130">
    <property type="entry name" value="PAS"/>
    <property type="match status" value="1"/>
</dbReference>
<dbReference type="Pfam" id="PF02518">
    <property type="entry name" value="HATPase_c"/>
    <property type="match status" value="1"/>
</dbReference>
<dbReference type="OrthoDB" id="502671at2"/>
<dbReference type="InterPro" id="IPR000014">
    <property type="entry name" value="PAS"/>
</dbReference>
<dbReference type="CDD" id="cd16922">
    <property type="entry name" value="HATPase_EvgS-ArcB-TorS-like"/>
    <property type="match status" value="1"/>
</dbReference>
<gene>
    <name evidence="19" type="ordered locus">AM1_C0014</name>
</gene>
<dbReference type="SMART" id="SM00448">
    <property type="entry name" value="REC"/>
    <property type="match status" value="1"/>
</dbReference>
<comment type="catalytic activity">
    <reaction evidence="1">
        <text>ATP + protein L-histidine = ADP + protein N-phospho-L-histidine.</text>
        <dbReference type="EC" id="2.7.13.3"/>
    </reaction>
</comment>
<evidence type="ECO:0000259" key="17">
    <source>
        <dbReference type="PROSITE" id="PS50112"/>
    </source>
</evidence>
<dbReference type="SMART" id="SM00388">
    <property type="entry name" value="HisKA"/>
    <property type="match status" value="1"/>
</dbReference>